<accession>A0A9E6ZMA6</accession>
<evidence type="ECO:0000313" key="3">
    <source>
        <dbReference type="EMBL" id="UNO50326.1"/>
    </source>
</evidence>
<feature type="transmembrane region" description="Helical" evidence="2">
    <location>
        <begin position="45"/>
        <end position="70"/>
    </location>
</feature>
<feature type="region of interest" description="Disordered" evidence="1">
    <location>
        <begin position="84"/>
        <end position="118"/>
    </location>
</feature>
<proteinExistence type="predicted"/>
<gene>
    <name evidence="3" type="ORF">K1I37_07580</name>
</gene>
<protein>
    <submittedName>
        <fullName evidence="3">Uncharacterized protein</fullName>
    </submittedName>
</protein>
<evidence type="ECO:0000313" key="4">
    <source>
        <dbReference type="Proteomes" id="UP000829401"/>
    </source>
</evidence>
<keyword evidence="2" id="KW-1133">Transmembrane helix</keyword>
<name>A0A9E6ZMA6_ALIAG</name>
<dbReference type="EMBL" id="CP080467">
    <property type="protein sequence ID" value="UNO50326.1"/>
    <property type="molecule type" value="Genomic_DNA"/>
</dbReference>
<reference evidence="4" key="1">
    <citation type="journal article" date="2022" name="G3 (Bethesda)">
        <title>Unveiling the complete genome sequence of Alicyclobacillus acidoterrestris DSM 3922T, a taint-producing strain.</title>
        <authorList>
            <person name="Leonardo I.C."/>
            <person name="Barreto Crespo M.T."/>
            <person name="Gaspar F.B."/>
        </authorList>
    </citation>
    <scope>NUCLEOTIDE SEQUENCE [LARGE SCALE GENOMIC DNA]</scope>
    <source>
        <strain evidence="4">DSM 3922</strain>
    </source>
</reference>
<organism evidence="3 4">
    <name type="scientific">Alicyclobacillus acidoterrestris (strain ATCC 49025 / DSM 3922 / CIP 106132 / NCIMB 13137 / GD3B)</name>
    <dbReference type="NCBI Taxonomy" id="1356854"/>
    <lineage>
        <taxon>Bacteria</taxon>
        <taxon>Bacillati</taxon>
        <taxon>Bacillota</taxon>
        <taxon>Bacilli</taxon>
        <taxon>Bacillales</taxon>
        <taxon>Alicyclobacillaceae</taxon>
        <taxon>Alicyclobacillus</taxon>
    </lineage>
</organism>
<sequence>MIAIRGIHSLDQFNAWLGAHFAEDRPVTYTAWIGFLVLSAVPNKVLGVILFVVPFWVKVFVICALHWLFMISLPGRRRRRQLQKTSISRLADGKVDGDGSRDTPLRRQARRHLEQRRS</sequence>
<keyword evidence="4" id="KW-1185">Reference proteome</keyword>
<dbReference type="KEGG" id="aaco:K1I37_07580"/>
<keyword evidence="2" id="KW-0472">Membrane</keyword>
<evidence type="ECO:0000256" key="2">
    <source>
        <dbReference type="SAM" id="Phobius"/>
    </source>
</evidence>
<dbReference type="Proteomes" id="UP000829401">
    <property type="component" value="Chromosome"/>
</dbReference>
<keyword evidence="2" id="KW-0812">Transmembrane</keyword>
<feature type="compositionally biased region" description="Basic and acidic residues" evidence="1">
    <location>
        <begin position="91"/>
        <end position="118"/>
    </location>
</feature>
<evidence type="ECO:0000256" key="1">
    <source>
        <dbReference type="SAM" id="MobiDB-lite"/>
    </source>
</evidence>
<dbReference type="AlphaFoldDB" id="A0A9E6ZMA6"/>